<dbReference type="OMA" id="GMIDEVN"/>
<dbReference type="InterPro" id="IPR050838">
    <property type="entry name" value="Ketopantoate_reductase"/>
</dbReference>
<evidence type="ECO:0000313" key="9">
    <source>
        <dbReference type="Proteomes" id="UP000016922"/>
    </source>
</evidence>
<evidence type="ECO:0000259" key="7">
    <source>
        <dbReference type="Pfam" id="PF08546"/>
    </source>
</evidence>
<organism evidence="8 9">
    <name type="scientific">Glarea lozoyensis (strain ATCC 20868 / MF5171)</name>
    <dbReference type="NCBI Taxonomy" id="1116229"/>
    <lineage>
        <taxon>Eukaryota</taxon>
        <taxon>Fungi</taxon>
        <taxon>Dikarya</taxon>
        <taxon>Ascomycota</taxon>
        <taxon>Pezizomycotina</taxon>
        <taxon>Leotiomycetes</taxon>
        <taxon>Helotiales</taxon>
        <taxon>Helotiaceae</taxon>
        <taxon>Glarea</taxon>
    </lineage>
</organism>
<dbReference type="GO" id="GO:0015940">
    <property type="term" value="P:pantothenate biosynthetic process"/>
    <property type="evidence" value="ECO:0007669"/>
    <property type="project" value="InterPro"/>
</dbReference>
<proteinExistence type="inferred from homology"/>
<dbReference type="Gene3D" id="1.10.1040.10">
    <property type="entry name" value="N-(1-d-carboxylethyl)-l-norvaline Dehydrogenase, domain 2"/>
    <property type="match status" value="1"/>
</dbReference>
<evidence type="ECO:0000256" key="5">
    <source>
        <dbReference type="ARBA" id="ARBA00032024"/>
    </source>
</evidence>
<dbReference type="Pfam" id="PF02558">
    <property type="entry name" value="ApbA"/>
    <property type="match status" value="1"/>
</dbReference>
<dbReference type="OrthoDB" id="73846at2759"/>
<dbReference type="InterPro" id="IPR036291">
    <property type="entry name" value="NAD(P)-bd_dom_sf"/>
</dbReference>
<evidence type="ECO:0000256" key="3">
    <source>
        <dbReference type="ARBA" id="ARBA00022857"/>
    </source>
</evidence>
<evidence type="ECO:0000259" key="6">
    <source>
        <dbReference type="Pfam" id="PF02558"/>
    </source>
</evidence>
<keyword evidence="9" id="KW-1185">Reference proteome</keyword>
<dbReference type="STRING" id="1116229.S3DR10"/>
<dbReference type="GO" id="GO:0050661">
    <property type="term" value="F:NADP binding"/>
    <property type="evidence" value="ECO:0007669"/>
    <property type="project" value="TreeGrafter"/>
</dbReference>
<dbReference type="InterPro" id="IPR013328">
    <property type="entry name" value="6PGD_dom2"/>
</dbReference>
<keyword evidence="3" id="KW-0521">NADP</keyword>
<dbReference type="HOGENOM" id="CLU_031468_9_0_1"/>
<dbReference type="GeneID" id="19469202"/>
<dbReference type="EMBL" id="KE145356">
    <property type="protein sequence ID" value="EPE34461.1"/>
    <property type="molecule type" value="Genomic_DNA"/>
</dbReference>
<dbReference type="KEGG" id="glz:GLAREA_10155"/>
<dbReference type="AlphaFoldDB" id="S3DR10"/>
<dbReference type="InterPro" id="IPR013752">
    <property type="entry name" value="KPA_reductase"/>
</dbReference>
<evidence type="ECO:0000313" key="8">
    <source>
        <dbReference type="EMBL" id="EPE34461.1"/>
    </source>
</evidence>
<evidence type="ECO:0000256" key="2">
    <source>
        <dbReference type="ARBA" id="ARBA00013014"/>
    </source>
</evidence>
<gene>
    <name evidence="8" type="ORF">GLAREA_10155</name>
</gene>
<dbReference type="RefSeq" id="XP_008078396.1">
    <property type="nucleotide sequence ID" value="XM_008080205.1"/>
</dbReference>
<evidence type="ECO:0000256" key="1">
    <source>
        <dbReference type="ARBA" id="ARBA00007870"/>
    </source>
</evidence>
<feature type="domain" description="Ketopantoate reductase N-terminal" evidence="6">
    <location>
        <begin position="11"/>
        <end position="171"/>
    </location>
</feature>
<dbReference type="InterPro" id="IPR008927">
    <property type="entry name" value="6-PGluconate_DH-like_C_sf"/>
</dbReference>
<dbReference type="NCBIfam" id="TIGR00745">
    <property type="entry name" value="apbA_panE"/>
    <property type="match status" value="1"/>
</dbReference>
<dbReference type="PANTHER" id="PTHR43765:SF2">
    <property type="entry name" value="2-DEHYDROPANTOATE 2-REDUCTASE"/>
    <property type="match status" value="1"/>
</dbReference>
<keyword evidence="4" id="KW-0560">Oxidoreductase</keyword>
<accession>S3DR10</accession>
<dbReference type="InterPro" id="IPR003710">
    <property type="entry name" value="ApbA"/>
</dbReference>
<dbReference type="PANTHER" id="PTHR43765">
    <property type="entry name" value="2-DEHYDROPANTOATE 2-REDUCTASE-RELATED"/>
    <property type="match status" value="1"/>
</dbReference>
<evidence type="ECO:0000256" key="4">
    <source>
        <dbReference type="ARBA" id="ARBA00023002"/>
    </source>
</evidence>
<dbReference type="eggNOG" id="ENOG502QPT5">
    <property type="taxonomic scope" value="Eukaryota"/>
</dbReference>
<dbReference type="Pfam" id="PF08546">
    <property type="entry name" value="ApbA_C"/>
    <property type="match status" value="1"/>
</dbReference>
<dbReference type="Gene3D" id="3.40.50.720">
    <property type="entry name" value="NAD(P)-binding Rossmann-like Domain"/>
    <property type="match status" value="1"/>
</dbReference>
<sequence>MNSSTNYAESVHILGVGNVGRLFAHAIANVPHPPQVTLLLHRESLLDDWEKANQTISLTTGNTISASGEYKVEVLSPSTTDIISNLIVATKATRTASALSAVKHRLNPQSTILLTQNGMGIFPTSKEPTKNPKYHLQDTGTFIEAINTHGIFSNGPFSSILAGRAELTLSSSTGLNETNSALTNLLTSSTILNADTIPYPEFRLRKLEKLVVNACINPLTAIFACKNGELFTQPPIVQLMRLLLSEISQLLQNLPEIRALDPSEDLDVPTRFSIEELELKVLAVADKTAANTSSMLQDVRANRETEIEYITGYLLKRGRECGVDMHFNAQVYDMVQAGRTLKAEDVVHEFGMGEGYLGALFDPMGWVYSRNSG</sequence>
<dbReference type="InterPro" id="IPR013332">
    <property type="entry name" value="KPR_N"/>
</dbReference>
<dbReference type="SUPFAM" id="SSF48179">
    <property type="entry name" value="6-phosphogluconate dehydrogenase C-terminal domain-like"/>
    <property type="match status" value="1"/>
</dbReference>
<dbReference type="Proteomes" id="UP000016922">
    <property type="component" value="Unassembled WGS sequence"/>
</dbReference>
<reference evidence="8 9" key="1">
    <citation type="journal article" date="2013" name="BMC Genomics">
        <title>Genomics-driven discovery of the pneumocandin biosynthetic gene cluster in the fungus Glarea lozoyensis.</title>
        <authorList>
            <person name="Chen L."/>
            <person name="Yue Q."/>
            <person name="Zhang X."/>
            <person name="Xiang M."/>
            <person name="Wang C."/>
            <person name="Li S."/>
            <person name="Che Y."/>
            <person name="Ortiz-Lopez F.J."/>
            <person name="Bills G.F."/>
            <person name="Liu X."/>
            <person name="An Z."/>
        </authorList>
    </citation>
    <scope>NUCLEOTIDE SEQUENCE [LARGE SCALE GENOMIC DNA]</scope>
    <source>
        <strain evidence="9">ATCC 20868 / MF5171</strain>
    </source>
</reference>
<dbReference type="GO" id="GO:0005739">
    <property type="term" value="C:mitochondrion"/>
    <property type="evidence" value="ECO:0007669"/>
    <property type="project" value="TreeGrafter"/>
</dbReference>
<dbReference type="GO" id="GO:0008677">
    <property type="term" value="F:2-dehydropantoate 2-reductase activity"/>
    <property type="evidence" value="ECO:0007669"/>
    <property type="project" value="UniProtKB-EC"/>
</dbReference>
<dbReference type="EC" id="1.1.1.169" evidence="2"/>
<protein>
    <recommendedName>
        <fullName evidence="2">2-dehydropantoate 2-reductase</fullName>
        <ecNumber evidence="2">1.1.1.169</ecNumber>
    </recommendedName>
    <alternativeName>
        <fullName evidence="5">Ketopantoate reductase</fullName>
    </alternativeName>
</protein>
<feature type="domain" description="Ketopantoate reductase C-terminal" evidence="7">
    <location>
        <begin position="202"/>
        <end position="337"/>
    </location>
</feature>
<name>S3DR10_GLAL2</name>
<comment type="similarity">
    <text evidence="1">Belongs to the ketopantoate reductase family.</text>
</comment>
<dbReference type="SUPFAM" id="SSF51735">
    <property type="entry name" value="NAD(P)-binding Rossmann-fold domains"/>
    <property type="match status" value="1"/>
</dbReference>